<keyword evidence="2" id="KW-1133">Transmembrane helix</keyword>
<dbReference type="Proteomes" id="UP001595868">
    <property type="component" value="Unassembled WGS sequence"/>
</dbReference>
<keyword evidence="2" id="KW-0812">Transmembrane</keyword>
<feature type="transmembrane region" description="Helical" evidence="2">
    <location>
        <begin position="35"/>
        <end position="57"/>
    </location>
</feature>
<evidence type="ECO:0000313" key="4">
    <source>
        <dbReference type="Proteomes" id="UP001595868"/>
    </source>
</evidence>
<reference evidence="4" key="1">
    <citation type="journal article" date="2019" name="Int. J. Syst. Evol. Microbiol.">
        <title>The Global Catalogue of Microorganisms (GCM) 10K type strain sequencing project: providing services to taxonomists for standard genome sequencing and annotation.</title>
        <authorList>
            <consortium name="The Broad Institute Genomics Platform"/>
            <consortium name="The Broad Institute Genome Sequencing Center for Infectious Disease"/>
            <person name="Wu L."/>
            <person name="Ma J."/>
        </authorList>
    </citation>
    <scope>NUCLEOTIDE SEQUENCE [LARGE SCALE GENOMIC DNA]</scope>
    <source>
        <strain evidence="4">2902at01</strain>
    </source>
</reference>
<evidence type="ECO:0000313" key="3">
    <source>
        <dbReference type="EMBL" id="MFC4108411.1"/>
    </source>
</evidence>
<gene>
    <name evidence="3" type="ORF">ACFOX0_21065</name>
</gene>
<protein>
    <submittedName>
        <fullName evidence="3">VC0807 family protein</fullName>
    </submittedName>
</protein>
<keyword evidence="2" id="KW-0472">Membrane</keyword>
<comment type="caution">
    <text evidence="3">The sequence shown here is derived from an EMBL/GenBank/DDBJ whole genome shotgun (WGS) entry which is preliminary data.</text>
</comment>
<dbReference type="EMBL" id="JBHSBN010000015">
    <property type="protein sequence ID" value="MFC4108411.1"/>
    <property type="molecule type" value="Genomic_DNA"/>
</dbReference>
<dbReference type="RefSeq" id="WP_377548618.1">
    <property type="nucleotide sequence ID" value="NZ_JBHSBN010000015.1"/>
</dbReference>
<organism evidence="3 4">
    <name type="scientific">Micromonospora zhanjiangensis</name>
    <dbReference type="NCBI Taxonomy" id="1522057"/>
    <lineage>
        <taxon>Bacteria</taxon>
        <taxon>Bacillati</taxon>
        <taxon>Actinomycetota</taxon>
        <taxon>Actinomycetes</taxon>
        <taxon>Micromonosporales</taxon>
        <taxon>Micromonosporaceae</taxon>
        <taxon>Micromonospora</taxon>
    </lineage>
</organism>
<proteinExistence type="predicted"/>
<accession>A0ABV8KQI0</accession>
<sequence length="247" mass="26454">MARFRALLLHFGPTIVFNVVLPYLTYAVLVDRGTGVVAALAISAVWPAVEILGSYLIRRRIDDFGVLTLVLIGLGVASSVIFDSERLALVKESAVTGLFGLVLLGSLLMPRPLMFYFGRKFATDGSAERLAWWNGLWRYAGFRRTQRVLTLVWGTTFLVEAIIRIVLSYQLPVGTMVLVSNILPFVVIAALVFWTVGYARRSRARAAAADPAFPVSGGPSAPDPLAPGAPANGRVPGAATAPAGDLG</sequence>
<dbReference type="NCBIfam" id="NF041646">
    <property type="entry name" value="VC0807_fam"/>
    <property type="match status" value="1"/>
</dbReference>
<evidence type="ECO:0000256" key="1">
    <source>
        <dbReference type="SAM" id="MobiDB-lite"/>
    </source>
</evidence>
<keyword evidence="4" id="KW-1185">Reference proteome</keyword>
<feature type="transmembrane region" description="Helical" evidence="2">
    <location>
        <begin position="148"/>
        <end position="167"/>
    </location>
</feature>
<name>A0ABV8KQI0_9ACTN</name>
<feature type="transmembrane region" description="Helical" evidence="2">
    <location>
        <begin position="94"/>
        <end position="110"/>
    </location>
</feature>
<feature type="transmembrane region" description="Helical" evidence="2">
    <location>
        <begin position="173"/>
        <end position="196"/>
    </location>
</feature>
<feature type="transmembrane region" description="Helical" evidence="2">
    <location>
        <begin position="7"/>
        <end position="29"/>
    </location>
</feature>
<feature type="region of interest" description="Disordered" evidence="1">
    <location>
        <begin position="211"/>
        <end position="247"/>
    </location>
</feature>
<feature type="transmembrane region" description="Helical" evidence="2">
    <location>
        <begin position="64"/>
        <end position="82"/>
    </location>
</feature>
<evidence type="ECO:0000256" key="2">
    <source>
        <dbReference type="SAM" id="Phobius"/>
    </source>
</evidence>